<organism evidence="1 2">
    <name type="scientific">Fomitopsis schrenkii</name>
    <name type="common">Brown rot fungus</name>
    <dbReference type="NCBI Taxonomy" id="2126942"/>
    <lineage>
        <taxon>Eukaryota</taxon>
        <taxon>Fungi</taxon>
        <taxon>Dikarya</taxon>
        <taxon>Basidiomycota</taxon>
        <taxon>Agaricomycotina</taxon>
        <taxon>Agaricomycetes</taxon>
        <taxon>Polyporales</taxon>
        <taxon>Fomitopsis</taxon>
    </lineage>
</organism>
<dbReference type="STRING" id="743788.S8DXS2"/>
<dbReference type="HOGENOM" id="CLU_1049867_0_0_1"/>
<sequence length="265" mass="29395">MESIASTALGFSLEDLKIDGSLQDELGVLPTSPQPLHPFMPPWQSLDQYDHNVPLLPQAQFEESCGYSGMHRDALPSSYVLPESHPSGYYSVAQGSHGGPTYYPEHIPAPIDPLMFDHPHDSVAEGAFASQYLRSSSVPSRQAHSRMARPFAPSYIPCAWVPHCGILLDDLSSSGIARHLKEHHFQDPSDPWHPKSRGHCQWSDTDGLCSKELNYASFGKHIAAVHLQSTARACPYCFQQLGRADSLERHMKNYCSRSGRAEKKS</sequence>
<dbReference type="OrthoDB" id="2782214at2759"/>
<evidence type="ECO:0000313" key="2">
    <source>
        <dbReference type="Proteomes" id="UP000015241"/>
    </source>
</evidence>
<reference evidence="1 2" key="1">
    <citation type="journal article" date="2012" name="Science">
        <title>The Paleozoic origin of enzymatic lignin decomposition reconstructed from 31 fungal genomes.</title>
        <authorList>
            <person name="Floudas D."/>
            <person name="Binder M."/>
            <person name="Riley R."/>
            <person name="Barry K."/>
            <person name="Blanchette R.A."/>
            <person name="Henrissat B."/>
            <person name="Martinez A.T."/>
            <person name="Otillar R."/>
            <person name="Spatafora J.W."/>
            <person name="Yadav J.S."/>
            <person name="Aerts A."/>
            <person name="Benoit I."/>
            <person name="Boyd A."/>
            <person name="Carlson A."/>
            <person name="Copeland A."/>
            <person name="Coutinho P.M."/>
            <person name="de Vries R.P."/>
            <person name="Ferreira P."/>
            <person name="Findley K."/>
            <person name="Foster B."/>
            <person name="Gaskell J."/>
            <person name="Glotzer D."/>
            <person name="Gorecki P."/>
            <person name="Heitman J."/>
            <person name="Hesse C."/>
            <person name="Hori C."/>
            <person name="Igarashi K."/>
            <person name="Jurgens J.A."/>
            <person name="Kallen N."/>
            <person name="Kersten P."/>
            <person name="Kohler A."/>
            <person name="Kuees U."/>
            <person name="Kumar T.K.A."/>
            <person name="Kuo A."/>
            <person name="LaButti K."/>
            <person name="Larrondo L.F."/>
            <person name="Lindquist E."/>
            <person name="Ling A."/>
            <person name="Lombard V."/>
            <person name="Lucas S."/>
            <person name="Lundell T."/>
            <person name="Martin R."/>
            <person name="McLaughlin D.J."/>
            <person name="Morgenstern I."/>
            <person name="Morin E."/>
            <person name="Murat C."/>
            <person name="Nagy L.G."/>
            <person name="Nolan M."/>
            <person name="Ohm R.A."/>
            <person name="Patyshakuliyeva A."/>
            <person name="Rokas A."/>
            <person name="Ruiz-Duenas F.J."/>
            <person name="Sabat G."/>
            <person name="Salamov A."/>
            <person name="Samejima M."/>
            <person name="Schmutz J."/>
            <person name="Slot J.C."/>
            <person name="St John F."/>
            <person name="Stenlid J."/>
            <person name="Sun H."/>
            <person name="Sun S."/>
            <person name="Syed K."/>
            <person name="Tsang A."/>
            <person name="Wiebenga A."/>
            <person name="Young D."/>
            <person name="Pisabarro A."/>
            <person name="Eastwood D.C."/>
            <person name="Martin F."/>
            <person name="Cullen D."/>
            <person name="Grigoriev I.V."/>
            <person name="Hibbett D.S."/>
        </authorList>
    </citation>
    <scope>NUCLEOTIDE SEQUENCE</scope>
    <source>
        <strain evidence="2">FP-58527</strain>
    </source>
</reference>
<accession>S8DXS2</accession>
<protein>
    <submittedName>
        <fullName evidence="1">Uncharacterized protein</fullName>
    </submittedName>
</protein>
<proteinExistence type="predicted"/>
<dbReference type="InParanoid" id="S8DXS2"/>
<dbReference type="AlphaFoldDB" id="S8DXS2"/>
<keyword evidence="2" id="KW-1185">Reference proteome</keyword>
<evidence type="ECO:0000313" key="1">
    <source>
        <dbReference type="EMBL" id="EPS97422.1"/>
    </source>
</evidence>
<name>S8DXS2_FOMSC</name>
<dbReference type="EMBL" id="KE504176">
    <property type="protein sequence ID" value="EPS97422.1"/>
    <property type="molecule type" value="Genomic_DNA"/>
</dbReference>
<dbReference type="Proteomes" id="UP000015241">
    <property type="component" value="Unassembled WGS sequence"/>
</dbReference>
<gene>
    <name evidence="1" type="ORF">FOMPIDRAFT_1025040</name>
</gene>